<dbReference type="InterPro" id="IPR031982">
    <property type="entry name" value="PilE-like"/>
</dbReference>
<protein>
    <submittedName>
        <fullName evidence="3">Pilus assembly protein PilE</fullName>
    </submittedName>
</protein>
<dbReference type="InterPro" id="IPR045584">
    <property type="entry name" value="Pilin-like"/>
</dbReference>
<keyword evidence="2" id="KW-0812">Transmembrane</keyword>
<feature type="transmembrane region" description="Helical" evidence="2">
    <location>
        <begin position="12"/>
        <end position="32"/>
    </location>
</feature>
<organism evidence="3 4">
    <name type="scientific">Eikenella corrodens</name>
    <dbReference type="NCBI Taxonomy" id="539"/>
    <lineage>
        <taxon>Bacteria</taxon>
        <taxon>Pseudomonadati</taxon>
        <taxon>Pseudomonadota</taxon>
        <taxon>Betaproteobacteria</taxon>
        <taxon>Neisseriales</taxon>
        <taxon>Neisseriaceae</taxon>
        <taxon>Eikenella</taxon>
    </lineage>
</organism>
<reference evidence="4" key="1">
    <citation type="submission" date="2016-05" db="EMBL/GenBank/DDBJ databases">
        <title>Draft genome of Corynebacterium afermentans subsp. afermentans LCDC 88199T.</title>
        <authorList>
            <person name="Bernier A.-M."/>
            <person name="Bernard K."/>
        </authorList>
    </citation>
    <scope>NUCLEOTIDE SEQUENCE [LARGE SCALE GENOMIC DNA]</scope>
    <source>
        <strain evidence="4">NML120819</strain>
    </source>
</reference>
<proteinExistence type="predicted"/>
<dbReference type="PROSITE" id="PS00409">
    <property type="entry name" value="PROKAR_NTER_METHYL"/>
    <property type="match status" value="1"/>
</dbReference>
<dbReference type="SUPFAM" id="SSF54523">
    <property type="entry name" value="Pili subunits"/>
    <property type="match status" value="1"/>
</dbReference>
<dbReference type="AlphaFoldDB" id="A0A1A9RRD4"/>
<dbReference type="EMBL" id="LXSH01000018">
    <property type="protein sequence ID" value="OAM21980.1"/>
    <property type="molecule type" value="Genomic_DNA"/>
</dbReference>
<evidence type="ECO:0000256" key="2">
    <source>
        <dbReference type="SAM" id="Phobius"/>
    </source>
</evidence>
<keyword evidence="1" id="KW-0488">Methylation</keyword>
<dbReference type="Pfam" id="PF16732">
    <property type="entry name" value="ComP_DUS"/>
    <property type="match status" value="1"/>
</dbReference>
<dbReference type="InterPro" id="IPR000983">
    <property type="entry name" value="Bac_GSPG_pilin"/>
</dbReference>
<dbReference type="Proteomes" id="UP000078103">
    <property type="component" value="Unassembled WGS sequence"/>
</dbReference>
<name>A0A1A9RRD4_EIKCO</name>
<keyword evidence="2" id="KW-1133">Transmembrane helix</keyword>
<dbReference type="GO" id="GO:0015628">
    <property type="term" value="P:protein secretion by the type II secretion system"/>
    <property type="evidence" value="ECO:0007669"/>
    <property type="project" value="InterPro"/>
</dbReference>
<dbReference type="PRINTS" id="PR00813">
    <property type="entry name" value="BCTERIALGSPG"/>
</dbReference>
<keyword evidence="2" id="KW-0472">Membrane</keyword>
<evidence type="ECO:0000313" key="4">
    <source>
        <dbReference type="Proteomes" id="UP000078103"/>
    </source>
</evidence>
<gene>
    <name evidence="3" type="ORF">A7P89_06000</name>
</gene>
<dbReference type="Pfam" id="PF07963">
    <property type="entry name" value="N_methyl"/>
    <property type="match status" value="1"/>
</dbReference>
<evidence type="ECO:0000313" key="3">
    <source>
        <dbReference type="EMBL" id="OAM21980.1"/>
    </source>
</evidence>
<dbReference type="GO" id="GO:0015627">
    <property type="term" value="C:type II protein secretion system complex"/>
    <property type="evidence" value="ECO:0007669"/>
    <property type="project" value="InterPro"/>
</dbReference>
<comment type="caution">
    <text evidence="3">The sequence shown here is derived from an EMBL/GenBank/DDBJ whole genome shotgun (WGS) entry which is preliminary data.</text>
</comment>
<evidence type="ECO:0000256" key="1">
    <source>
        <dbReference type="ARBA" id="ARBA00022481"/>
    </source>
</evidence>
<dbReference type="GO" id="GO:0043683">
    <property type="term" value="P:type IV pilus assembly"/>
    <property type="evidence" value="ECO:0007669"/>
    <property type="project" value="InterPro"/>
</dbReference>
<dbReference type="NCBIfam" id="TIGR02532">
    <property type="entry name" value="IV_pilin_GFxxxE"/>
    <property type="match status" value="1"/>
</dbReference>
<accession>A0A1A9RRD4</accession>
<sequence>MDTLNERGFTLVELLIIVVIVGLLATIAYPSYDVFVRKARMEQAKSSIMVTARNMERYYTKNRTFQGAPAPESTDFFDIAFAANSPEADSFEIIAKPNWKNPNELKGLYYSSTAGSFSRCDKANMNNCEQY</sequence>
<dbReference type="RefSeq" id="WP_064105770.1">
    <property type="nucleotide sequence ID" value="NZ_LXSH01000018.1"/>
</dbReference>
<dbReference type="InterPro" id="IPR012902">
    <property type="entry name" value="N_methyl_site"/>
</dbReference>
<dbReference type="Gene3D" id="3.30.700.10">
    <property type="entry name" value="Glycoprotein, Type 4 Pilin"/>
    <property type="match status" value="1"/>
</dbReference>